<dbReference type="Gene3D" id="3.10.180.10">
    <property type="entry name" value="2,3-Dihydroxybiphenyl 1,2-Dioxygenase, domain 1"/>
    <property type="match status" value="1"/>
</dbReference>
<dbReference type="RefSeq" id="WP_047233019.1">
    <property type="nucleotide sequence ID" value="NZ_JNBQ01000012.1"/>
</dbReference>
<dbReference type="SUPFAM" id="SSF54593">
    <property type="entry name" value="Glyoxalase/Bleomycin resistance protein/Dihydroxybiphenyl dioxygenase"/>
    <property type="match status" value="1"/>
</dbReference>
<dbReference type="PANTHER" id="PTHR34109:SF1">
    <property type="entry name" value="VOC DOMAIN-CONTAINING PROTEIN"/>
    <property type="match status" value="1"/>
</dbReference>
<dbReference type="PROSITE" id="PS51819">
    <property type="entry name" value="VOC"/>
    <property type="match status" value="1"/>
</dbReference>
<protein>
    <recommendedName>
        <fullName evidence="1">VOC domain-containing protein</fullName>
    </recommendedName>
</protein>
<dbReference type="InterPro" id="IPR037523">
    <property type="entry name" value="VOC_core"/>
</dbReference>
<name>A0A0H2KMA4_9MICO</name>
<dbReference type="PATRIC" id="fig|264251.5.peg.2356"/>
<sequence>MEMSALHPNVTVSGAREAIAFYEAALGAEVVDTITAGDAVIHSDLRLASPSGTSTFTVAEAFPPDSVAPEPGAPTHASFTVPVEDTDVAYARALAAGATSLAEPADWFEGFRQAAVRDPFGHRWYFATVADSVTAEDVQRASDAWVSERG</sequence>
<dbReference type="InterPro" id="IPR004360">
    <property type="entry name" value="Glyas_Fos-R_dOase_dom"/>
</dbReference>
<organism evidence="2 3">
    <name type="scientific">Cellulosimicrobium funkei</name>
    <dbReference type="NCBI Taxonomy" id="264251"/>
    <lineage>
        <taxon>Bacteria</taxon>
        <taxon>Bacillati</taxon>
        <taxon>Actinomycetota</taxon>
        <taxon>Actinomycetes</taxon>
        <taxon>Micrococcales</taxon>
        <taxon>Promicromonosporaceae</taxon>
        <taxon>Cellulosimicrobium</taxon>
    </lineage>
</organism>
<dbReference type="Proteomes" id="UP000035265">
    <property type="component" value="Unassembled WGS sequence"/>
</dbReference>
<accession>A0A0H2KMA4</accession>
<comment type="caution">
    <text evidence="2">The sequence shown here is derived from an EMBL/GenBank/DDBJ whole genome shotgun (WGS) entry which is preliminary data.</text>
</comment>
<dbReference type="AlphaFoldDB" id="A0A0H2KMA4"/>
<evidence type="ECO:0000313" key="3">
    <source>
        <dbReference type="Proteomes" id="UP000035265"/>
    </source>
</evidence>
<dbReference type="EMBL" id="JNBQ01000012">
    <property type="protein sequence ID" value="KLN34636.1"/>
    <property type="molecule type" value="Genomic_DNA"/>
</dbReference>
<gene>
    <name evidence="2" type="ORF">FB00_11575</name>
</gene>
<evidence type="ECO:0000259" key="1">
    <source>
        <dbReference type="PROSITE" id="PS51819"/>
    </source>
</evidence>
<feature type="domain" description="VOC" evidence="1">
    <location>
        <begin position="4"/>
        <end position="129"/>
    </location>
</feature>
<dbReference type="Pfam" id="PF00903">
    <property type="entry name" value="Glyoxalase"/>
    <property type="match status" value="1"/>
</dbReference>
<dbReference type="STRING" id="264251.FB00_11575"/>
<reference evidence="2 3" key="1">
    <citation type="submission" date="2014-05" db="EMBL/GenBank/DDBJ databases">
        <title>Cellulosimicrobium funkei U11 genome.</title>
        <authorList>
            <person name="Hu C."/>
            <person name="Gong Y."/>
            <person name="Wan W."/>
            <person name="Jiang M."/>
        </authorList>
    </citation>
    <scope>NUCLEOTIDE SEQUENCE [LARGE SCALE GENOMIC DNA]</scope>
    <source>
        <strain evidence="2 3">U11</strain>
    </source>
</reference>
<keyword evidence="3" id="KW-1185">Reference proteome</keyword>
<proteinExistence type="predicted"/>
<evidence type="ECO:0000313" key="2">
    <source>
        <dbReference type="EMBL" id="KLN34636.1"/>
    </source>
</evidence>
<dbReference type="PANTHER" id="PTHR34109">
    <property type="entry name" value="BNAUNNG04460D PROTEIN-RELATED"/>
    <property type="match status" value="1"/>
</dbReference>
<dbReference type="InterPro" id="IPR029068">
    <property type="entry name" value="Glyas_Bleomycin-R_OHBP_Dase"/>
</dbReference>